<dbReference type="PANTHER" id="PTHR43270">
    <property type="entry name" value="BETA-ALA-HIS DIPEPTIDASE"/>
    <property type="match status" value="1"/>
</dbReference>
<accession>A0A975YKD0</accession>
<dbReference type="InterPro" id="IPR002933">
    <property type="entry name" value="Peptidase_M20"/>
</dbReference>
<proteinExistence type="predicted"/>
<dbReference type="AlphaFoldDB" id="A0A975YKD0"/>
<dbReference type="Pfam" id="PF07687">
    <property type="entry name" value="M20_dimer"/>
    <property type="match status" value="1"/>
</dbReference>
<keyword evidence="3 5" id="KW-0378">Hydrolase</keyword>
<organism evidence="5 6">
    <name type="scientific">Elioraea tepida</name>
    <dbReference type="NCBI Taxonomy" id="2843330"/>
    <lineage>
        <taxon>Bacteria</taxon>
        <taxon>Pseudomonadati</taxon>
        <taxon>Pseudomonadota</taxon>
        <taxon>Alphaproteobacteria</taxon>
        <taxon>Acetobacterales</taxon>
        <taxon>Elioraeaceae</taxon>
        <taxon>Elioraea</taxon>
    </lineage>
</organism>
<name>A0A975YKD0_9PROT</name>
<dbReference type="NCBIfam" id="NF006579">
    <property type="entry name" value="PRK09104.1"/>
    <property type="match status" value="1"/>
</dbReference>
<evidence type="ECO:0000256" key="3">
    <source>
        <dbReference type="ARBA" id="ARBA00022801"/>
    </source>
</evidence>
<evidence type="ECO:0000313" key="6">
    <source>
        <dbReference type="Proteomes" id="UP000694001"/>
    </source>
</evidence>
<dbReference type="RefSeq" id="WP_218286670.1">
    <property type="nucleotide sequence ID" value="NZ_CP076448.1"/>
</dbReference>
<dbReference type="NCBIfam" id="NF005914">
    <property type="entry name" value="PRK07907.1"/>
    <property type="match status" value="1"/>
</dbReference>
<dbReference type="Pfam" id="PF01546">
    <property type="entry name" value="Peptidase_M20"/>
    <property type="match status" value="1"/>
</dbReference>
<dbReference type="Proteomes" id="UP000694001">
    <property type="component" value="Chromosome"/>
</dbReference>
<keyword evidence="2" id="KW-0479">Metal-binding</keyword>
<gene>
    <name evidence="5" type="ORF">KO353_05235</name>
</gene>
<dbReference type="GO" id="GO:0006508">
    <property type="term" value="P:proteolysis"/>
    <property type="evidence" value="ECO:0007669"/>
    <property type="project" value="UniProtKB-KW"/>
</dbReference>
<dbReference type="EMBL" id="CP076448">
    <property type="protein sequence ID" value="QXM25614.1"/>
    <property type="molecule type" value="Genomic_DNA"/>
</dbReference>
<dbReference type="GO" id="GO:0016805">
    <property type="term" value="F:dipeptidase activity"/>
    <property type="evidence" value="ECO:0007669"/>
    <property type="project" value="UniProtKB-KW"/>
</dbReference>
<dbReference type="KEGG" id="elio:KO353_05235"/>
<evidence type="ECO:0000256" key="2">
    <source>
        <dbReference type="ARBA" id="ARBA00022723"/>
    </source>
</evidence>
<dbReference type="PANTHER" id="PTHR43270:SF12">
    <property type="entry name" value="SUCCINYL-DIAMINOPIMELATE DESUCCINYLASE"/>
    <property type="match status" value="1"/>
</dbReference>
<dbReference type="InterPro" id="IPR051458">
    <property type="entry name" value="Cyt/Met_Dipeptidase"/>
</dbReference>
<evidence type="ECO:0000256" key="1">
    <source>
        <dbReference type="ARBA" id="ARBA00022670"/>
    </source>
</evidence>
<dbReference type="NCBIfam" id="NF006053">
    <property type="entry name" value="PRK08201.1"/>
    <property type="match status" value="1"/>
</dbReference>
<keyword evidence="6" id="KW-1185">Reference proteome</keyword>
<feature type="domain" description="Peptidase M20 dimerisation" evidence="4">
    <location>
        <begin position="199"/>
        <end position="357"/>
    </location>
</feature>
<keyword evidence="5" id="KW-0224">Dipeptidase</keyword>
<protein>
    <submittedName>
        <fullName evidence="5">Dipeptidase</fullName>
        <ecNumber evidence="5">3.4.13.-</ecNumber>
    </submittedName>
</protein>
<dbReference type="GO" id="GO:0046872">
    <property type="term" value="F:metal ion binding"/>
    <property type="evidence" value="ECO:0007669"/>
    <property type="project" value="UniProtKB-KW"/>
</dbReference>
<reference evidence="5" key="1">
    <citation type="submission" date="2021-06" db="EMBL/GenBank/DDBJ databases">
        <title>Elioraea tepida, sp. nov., a moderately thermophilic aerobic anoxygenic phototrophic bacterium isolated from an alkaline siliceous hot spring mat community in Yellowstone National Park, WY, USA.</title>
        <authorList>
            <person name="Saini M.K."/>
            <person name="Yoshida S."/>
            <person name="Sebastian A."/>
            <person name="Hirose S."/>
            <person name="Hara E."/>
            <person name="Tamaki H."/>
            <person name="Soulier N.T."/>
            <person name="Albert I."/>
            <person name="Hanada S."/>
            <person name="Bryant D.A."/>
            <person name="Tank M."/>
        </authorList>
    </citation>
    <scope>NUCLEOTIDE SEQUENCE</scope>
    <source>
        <strain evidence="5">MS-P2</strain>
    </source>
</reference>
<evidence type="ECO:0000313" key="5">
    <source>
        <dbReference type="EMBL" id="QXM25614.1"/>
    </source>
</evidence>
<dbReference type="InterPro" id="IPR011650">
    <property type="entry name" value="Peptidase_M20_dimer"/>
</dbReference>
<dbReference type="EC" id="3.4.13.-" evidence="5"/>
<evidence type="ECO:0000259" key="4">
    <source>
        <dbReference type="Pfam" id="PF07687"/>
    </source>
</evidence>
<sequence length="464" mass="50258">MNAGVTDLPEAWLRNERDRLWAEFLELVRIPSVSAKPDHAAEVRRAAEWVAARCNRAGLGNVRILQEGGHPAVYGEWLGSEDAPTILVYAHFDVQPPEPLELWTTPPFEPTLREGRLYARGASDDKATLCISLAAIEAWLATTGRLPCNVKVFFEGEEETGSPSLGAILDRHGDLLRADLCLSADGGMLFPDRPDVSVSTRGICKLEVTLRTASKDMHSGSYGGAILNPLVAIVRLIASLHEPDGRVAVPGFYDGVRETTDEDRAELAAVPFDEAAWLAAVGAKAAWGEPSRSVLEKIWLRPTLEINGLWGGYQGDGSKTVLPCEAHAKITCRLVPGQDPKRVVEAVAAHLRAACPPEATIEIRPGGGGARAYEIARDHPALALVEDVLEGVYGVPCVRTRIGGTLPLCALFKERLGLDTVPMSFSTADEDFHAPNEFFRAASFDRGLVAWARVFQALAALPRR</sequence>
<keyword evidence="1" id="KW-0645">Protease</keyword>